<dbReference type="Pfam" id="PF18939">
    <property type="entry name" value="DUF5686"/>
    <property type="match status" value="1"/>
</dbReference>
<evidence type="ECO:0000256" key="1">
    <source>
        <dbReference type="SAM" id="SignalP"/>
    </source>
</evidence>
<dbReference type="InterPro" id="IPR043741">
    <property type="entry name" value="DUF5686"/>
</dbReference>
<proteinExistence type="predicted"/>
<feature type="chain" id="PRO_5047301965" evidence="1">
    <location>
        <begin position="20"/>
        <end position="820"/>
    </location>
</feature>
<dbReference type="RefSeq" id="WP_375556043.1">
    <property type="nucleotide sequence ID" value="NZ_JBBVGT010000001.1"/>
</dbReference>
<organism evidence="2 3">
    <name type="scientific">Albibacterium profundi</name>
    <dbReference type="NCBI Taxonomy" id="3134906"/>
    <lineage>
        <taxon>Bacteria</taxon>
        <taxon>Pseudomonadati</taxon>
        <taxon>Bacteroidota</taxon>
        <taxon>Sphingobacteriia</taxon>
        <taxon>Sphingobacteriales</taxon>
        <taxon>Sphingobacteriaceae</taxon>
        <taxon>Albibacterium</taxon>
    </lineage>
</organism>
<dbReference type="Gene3D" id="2.60.40.1120">
    <property type="entry name" value="Carboxypeptidase-like, regulatory domain"/>
    <property type="match status" value="1"/>
</dbReference>
<keyword evidence="1" id="KW-0732">Signal</keyword>
<gene>
    <name evidence="2" type="ORF">WKR92_01320</name>
</gene>
<keyword evidence="3" id="KW-1185">Reference proteome</keyword>
<feature type="signal peptide" evidence="1">
    <location>
        <begin position="1"/>
        <end position="19"/>
    </location>
</feature>
<dbReference type="InterPro" id="IPR008969">
    <property type="entry name" value="CarboxyPept-like_regulatory"/>
</dbReference>
<sequence>MKPFLLFVFINLSVTFAYAQPQSTVGLITDHTGEPIPFASIYQTESNVGASANGEGVFRLTLPVGKHQLVASAVGYSPTTINIEVPSTDSIRIRLNKENYVLEEVVIGNGEDPAYEMIRKAIKKRKTHLNQSGPYTAQVYIKGLQRMLKAPKKFFGVDLDKVGREMGLDSNRRGIIYLSESESEITVDPPSHFKEEMISSKVSGSNRAFSFNRASDLQLNFYENHQPIFEGLSSRPFVSPIADNAFSYYEYKYLGSSEEAGLVINKIKVIPKRKAEPLYKGDIYIVEDEWRIYSVNLLLDNESSINIVDSLNIKQLFTPLDDEVWMPANTQLDFKVGILGFNVGGYFSAIYQDYELLGDVDPKLFREALRIEEDINKKNSDYWVDNRPIPLTEEESRDYVFKDSIRRRNESKEYLDSVDRESNKFKPLGFLTGGYSHSNRYKKEYFHFSSPITSLLYNTVEGLAINYGLSYSKEVDTTLNRYLNLSARVRYGFANERLNANATARIPVKKHDFTLSGGSDVVDLNPLQSLPFLFNTVTTLALGENYKKLYEKQFAAIAWSYTFPGNIRVSSGVDWESRHWLPNATDFTLWDRNRDKLTSNNPFTPETDVPVFDDHRAFKAHMSLSYDFSNRYETYPSGRRYLSSKYPRLTVKYTKGIKEVLGSDVDYDLVSASVYKSNIPLGMSGKLAFTIEAGTFLNNNQLFYPDFKHFNGNEILLVDQQLTSFLNLDYYQHRTKNSFLQAHTEYNLSGMLTSKVPLLRKLKLDEIIGLHYLHTSELNHYGEVHLGLQWKALRVMYSRSLSDQHVLDGKSAIRVGIKLF</sequence>
<protein>
    <submittedName>
        <fullName evidence="2">DUF5686 and carboxypeptidase regulatory-like domain-containing protein</fullName>
    </submittedName>
</protein>
<accession>A0ABV5CAB5</accession>
<dbReference type="EMBL" id="JBBVGT010000001">
    <property type="protein sequence ID" value="MFB5944464.1"/>
    <property type="molecule type" value="Genomic_DNA"/>
</dbReference>
<comment type="caution">
    <text evidence="2">The sequence shown here is derived from an EMBL/GenBank/DDBJ whole genome shotgun (WGS) entry which is preliminary data.</text>
</comment>
<dbReference type="Proteomes" id="UP001580928">
    <property type="component" value="Unassembled WGS sequence"/>
</dbReference>
<name>A0ABV5CAB5_9SPHI</name>
<dbReference type="SUPFAM" id="SSF49464">
    <property type="entry name" value="Carboxypeptidase regulatory domain-like"/>
    <property type="match status" value="1"/>
</dbReference>
<dbReference type="Pfam" id="PF13715">
    <property type="entry name" value="CarbopepD_reg_2"/>
    <property type="match status" value="1"/>
</dbReference>
<reference evidence="2 3" key="1">
    <citation type="submission" date="2024-04" db="EMBL/GenBank/DDBJ databases">
        <title>Albibacterium profundi sp. nov., isolated from sediment of the Challenger Deep of Mariana Trench.</title>
        <authorList>
            <person name="Wang Y."/>
        </authorList>
    </citation>
    <scope>NUCLEOTIDE SEQUENCE [LARGE SCALE GENOMIC DNA]</scope>
    <source>
        <strain evidence="2 3">RHL897</strain>
    </source>
</reference>
<evidence type="ECO:0000313" key="2">
    <source>
        <dbReference type="EMBL" id="MFB5944464.1"/>
    </source>
</evidence>
<evidence type="ECO:0000313" key="3">
    <source>
        <dbReference type="Proteomes" id="UP001580928"/>
    </source>
</evidence>